<evidence type="ECO:0000256" key="1">
    <source>
        <dbReference type="PROSITE-ProRule" id="PRU00259"/>
    </source>
</evidence>
<dbReference type="InterPro" id="IPR000225">
    <property type="entry name" value="Armadillo"/>
</dbReference>
<evidence type="ECO:0000313" key="4">
    <source>
        <dbReference type="Proteomes" id="UP000215335"/>
    </source>
</evidence>
<dbReference type="AlphaFoldDB" id="A0A232F9V6"/>
<proteinExistence type="predicted"/>
<dbReference type="Gene3D" id="1.25.10.10">
    <property type="entry name" value="Leucine-rich Repeat Variant"/>
    <property type="match status" value="3"/>
</dbReference>
<dbReference type="SMART" id="SM00185">
    <property type="entry name" value="ARM"/>
    <property type="match status" value="7"/>
</dbReference>
<keyword evidence="4" id="KW-1185">Reference proteome</keyword>
<evidence type="ECO:0008006" key="5">
    <source>
        <dbReference type="Google" id="ProtNLM"/>
    </source>
</evidence>
<dbReference type="EMBL" id="NNAY01000643">
    <property type="protein sequence ID" value="OXU27229.1"/>
    <property type="molecule type" value="Genomic_DNA"/>
</dbReference>
<evidence type="ECO:0000313" key="3">
    <source>
        <dbReference type="EMBL" id="OXU27229.1"/>
    </source>
</evidence>
<evidence type="ECO:0000256" key="2">
    <source>
        <dbReference type="SAM" id="MobiDB-lite"/>
    </source>
</evidence>
<dbReference type="PANTHER" id="PTHR46241">
    <property type="entry name" value="ARMADILLO REPEAT-CONTAINING PROTEIN 4 ARMC4"/>
    <property type="match status" value="1"/>
</dbReference>
<gene>
    <name evidence="3" type="ORF">TSAR_011411</name>
</gene>
<accession>A0A232F9V6</accession>
<organism evidence="3 4">
    <name type="scientific">Trichomalopsis sarcophagae</name>
    <dbReference type="NCBI Taxonomy" id="543379"/>
    <lineage>
        <taxon>Eukaryota</taxon>
        <taxon>Metazoa</taxon>
        <taxon>Ecdysozoa</taxon>
        <taxon>Arthropoda</taxon>
        <taxon>Hexapoda</taxon>
        <taxon>Insecta</taxon>
        <taxon>Pterygota</taxon>
        <taxon>Neoptera</taxon>
        <taxon>Endopterygota</taxon>
        <taxon>Hymenoptera</taxon>
        <taxon>Apocrita</taxon>
        <taxon>Proctotrupomorpha</taxon>
        <taxon>Chalcidoidea</taxon>
        <taxon>Pteromalidae</taxon>
        <taxon>Pteromalinae</taxon>
        <taxon>Trichomalopsis</taxon>
    </lineage>
</organism>
<feature type="repeat" description="ARM" evidence="1">
    <location>
        <begin position="160"/>
        <end position="202"/>
    </location>
</feature>
<sequence>MPVPLKCRAESATPVESSAPTPRMISLVTGEPFGPRVRRVGEQAEEESSDDEPDSESDDESRFLKDELNSEVPAEFWHMQKLIKYMKAGNQTATTVALCLLKDYELSSRVIQRVIHEMGGLEVLVNLLETREIKCQHGSLAVLLQISSSPEMRRHLIDLGIITPLIELLKHPARDIQVLTVETMANIALMRKARKQIRIRGGVPLIVLNFVKTIPAKSLDIMDVPDSVVQRPAEELDENERELLAVAIGCAKVLNSLSSSPKIKEELRKHGAVFLIARFLKSRTTELIVPMMGAVQQCADLKVFRLAFERMEIIIDIVRHLENESPKLKEKDNKDAKLKEKENEDPKLKDKESEDAKLRERENVKLKENCALAIYKCAVNKVTRDMVREAGGLDPLCKLVQDKDKLIALQVYANKKLLAAVTGAIWKCAISPENVSRFNQNNLVAALVPLLGENEDKDVLTNVVGALAECCKNPTNREVLRASEGLPKLIKLLSATYEPLLENIPLVIGECAQNEQCMDVINDQEHQLDGVRLVWSLLKHPSDSVKRNACFALVPCIRHAKNSPEMVRAFVGGLELVVSLLESEDTEVLSAVCATIAEIATDPENLGILTDHGVVKKLADLVHTVGDGGTVEDRVLTMFVHFQEDEKLRANLTLAIAFCCEWGQNNYEFGRLNAVAPLVNYLMSTNKEVLKGVCIAFFHLSKEPSNCVTMHTCGVVKHVLRLVGSEDSEVQIAAATTIRHIRKLALTAEKFHYKEMYSIIIIFTNNFVTAYNNVAYNFCCSLSLSEIPSPKRIIKSEEPKTMFKFGEALSRQISFTH</sequence>
<protein>
    <recommendedName>
        <fullName evidence="5">Armadillo repeat-containing domain-containing protein</fullName>
    </recommendedName>
</protein>
<feature type="region of interest" description="Disordered" evidence="2">
    <location>
        <begin position="1"/>
        <end position="63"/>
    </location>
</feature>
<dbReference type="SUPFAM" id="SSF48371">
    <property type="entry name" value="ARM repeat"/>
    <property type="match status" value="2"/>
</dbReference>
<name>A0A232F9V6_9HYME</name>
<comment type="caution">
    <text evidence="3">The sequence shown here is derived from an EMBL/GenBank/DDBJ whole genome shotgun (WGS) entry which is preliminary data.</text>
</comment>
<dbReference type="PROSITE" id="PS50176">
    <property type="entry name" value="ARM_REPEAT"/>
    <property type="match status" value="3"/>
</dbReference>
<dbReference type="InterPro" id="IPR011989">
    <property type="entry name" value="ARM-like"/>
</dbReference>
<reference evidence="3 4" key="1">
    <citation type="journal article" date="2017" name="Curr. Biol.">
        <title>The Evolution of Venom by Co-option of Single-Copy Genes.</title>
        <authorList>
            <person name="Martinson E.O."/>
            <person name="Mrinalini"/>
            <person name="Kelkar Y.D."/>
            <person name="Chang C.H."/>
            <person name="Werren J.H."/>
        </authorList>
    </citation>
    <scope>NUCLEOTIDE SEQUENCE [LARGE SCALE GENOMIC DNA]</scope>
    <source>
        <strain evidence="3 4">Alberta</strain>
        <tissue evidence="3">Whole body</tissue>
    </source>
</reference>
<feature type="repeat" description="ARM" evidence="1">
    <location>
        <begin position="572"/>
        <end position="614"/>
    </location>
</feature>
<dbReference type="InterPro" id="IPR016024">
    <property type="entry name" value="ARM-type_fold"/>
</dbReference>
<dbReference type="PANTHER" id="PTHR46241:SF1">
    <property type="entry name" value="OUTER DYNEIN ARM-DOCKING COMPLEX SUBUNIT 2"/>
    <property type="match status" value="1"/>
</dbReference>
<dbReference type="Proteomes" id="UP000215335">
    <property type="component" value="Unassembled WGS sequence"/>
</dbReference>
<feature type="region of interest" description="Disordered" evidence="2">
    <location>
        <begin position="328"/>
        <end position="356"/>
    </location>
</feature>
<dbReference type="STRING" id="543379.A0A232F9V6"/>
<dbReference type="OrthoDB" id="1683831at2759"/>
<feature type="repeat" description="ARM" evidence="1">
    <location>
        <begin position="442"/>
        <end position="485"/>
    </location>
</feature>
<feature type="compositionally biased region" description="Acidic residues" evidence="2">
    <location>
        <begin position="43"/>
        <end position="59"/>
    </location>
</feature>